<dbReference type="Pfam" id="PF07992">
    <property type="entry name" value="Pyr_redox_2"/>
    <property type="match status" value="1"/>
</dbReference>
<keyword evidence="13" id="KW-1185">Reference proteome</keyword>
<protein>
    <submittedName>
        <fullName evidence="12">2,4-dienoyl-CoA reductase [NADPH]</fullName>
        <ecNumber evidence="12">1.3.1.34</ecNumber>
    </submittedName>
</protein>
<dbReference type="Gene3D" id="3.50.50.60">
    <property type="entry name" value="FAD/NAD(P)-binding domain"/>
    <property type="match status" value="1"/>
</dbReference>
<dbReference type="Pfam" id="PF00724">
    <property type="entry name" value="Oxidored_FMN"/>
    <property type="match status" value="1"/>
</dbReference>
<reference evidence="12 13" key="1">
    <citation type="submission" date="2013-06" db="EMBL/GenBank/DDBJ databases">
        <title>Whole genome shotgun sequence of Bacillus selenatarsenatis SF-1.</title>
        <authorList>
            <person name="Kuroda M."/>
            <person name="Sei K."/>
            <person name="Yamashita M."/>
            <person name="Ike M."/>
        </authorList>
    </citation>
    <scope>NUCLEOTIDE SEQUENCE [LARGE SCALE GENOMIC DNA]</scope>
    <source>
        <strain evidence="12 13">SF-1</strain>
    </source>
</reference>
<dbReference type="OrthoDB" id="9772736at2"/>
<proteinExistence type="inferred from homology"/>
<dbReference type="STRING" id="1321606.SAMD00020551_3911"/>
<dbReference type="Proteomes" id="UP000031014">
    <property type="component" value="Unassembled WGS sequence"/>
</dbReference>
<dbReference type="CDD" id="cd02803">
    <property type="entry name" value="OYE_like_FMN_family"/>
    <property type="match status" value="1"/>
</dbReference>
<evidence type="ECO:0000256" key="4">
    <source>
        <dbReference type="ARBA" id="ARBA00022630"/>
    </source>
</evidence>
<keyword evidence="5" id="KW-0288">FMN</keyword>
<dbReference type="Gene3D" id="3.20.20.70">
    <property type="entry name" value="Aldolase class I"/>
    <property type="match status" value="1"/>
</dbReference>
<evidence type="ECO:0000256" key="9">
    <source>
        <dbReference type="ARBA" id="ARBA00023014"/>
    </source>
</evidence>
<dbReference type="PRINTS" id="PR00368">
    <property type="entry name" value="FADPNR"/>
</dbReference>
<evidence type="ECO:0000256" key="7">
    <source>
        <dbReference type="ARBA" id="ARBA00023002"/>
    </source>
</evidence>
<sequence length="652" mass="72213">MKYAHVFTFGKIGSLMLKNRVVMPAMGTRLATADGEMTDQQIRYYEERAKGGTGLIITEFTTVDFELGRAAINQLRIDDDCLIPGFRRLADAIHTYGARVFVQLHHAGRETTSYLTGGKQIVAPSPVTCEAIGEEPRELTTAEVKEIIQQFVDGAARCQAAGIDGVELHGAHGYLINQFLSPNTNLRTDEYGGSFEKRMRFIEEIITGIKERCGADFPVTVRLSASEFEEGGLDLPLSREIARYLEKAGADGIHASSGNYNTMETVIESPLYEEGWRVYLAEEIKKEVNIPVFAVGNIRDPQFVESILEEGRTDFVAIGRGHIADPEWVRKVAEGREKEIRMCISCLHCVYTQGPIECSVNVRAGRELEFLKMAKIDEKRSVVIVGGGPGGMEAARVLALKGYKVTLFEKNSKLGGQLNLVTDPVYKKKMKKYVKYLNNEMARLNIHIRRNTEASVELIKLLDPYAVLLATGGIPYMPDIEGCDLHNVCNYRAIKVEDSVLQGKKVAVVGSGMVCHSTSRRLSEQGNEVILIEVLTDSAKKISPMTRKKLQEKLQNEGIQVVTDHEIVKIVPKGLILKEKETGKKVEIDADQVVIAMGVQAYNPLEHPLRMEMENVFVIGDAAGNTSLADATREGFETAYALESLVKEPALK</sequence>
<dbReference type="InterPro" id="IPR013785">
    <property type="entry name" value="Aldolase_TIM"/>
</dbReference>
<evidence type="ECO:0000256" key="5">
    <source>
        <dbReference type="ARBA" id="ARBA00022643"/>
    </source>
</evidence>
<dbReference type="SUPFAM" id="SSF51395">
    <property type="entry name" value="FMN-linked oxidoreductases"/>
    <property type="match status" value="1"/>
</dbReference>
<accession>A0A0A8X746</accession>
<comment type="caution">
    <text evidence="12">The sequence shown here is derived from an EMBL/GenBank/DDBJ whole genome shotgun (WGS) entry which is preliminary data.</text>
</comment>
<organism evidence="12 13">
    <name type="scientific">Mesobacillus selenatarsenatis (strain DSM 18680 / JCM 14380 / FERM P-15431 / SF-1)</name>
    <dbReference type="NCBI Taxonomy" id="1321606"/>
    <lineage>
        <taxon>Bacteria</taxon>
        <taxon>Bacillati</taxon>
        <taxon>Bacillota</taxon>
        <taxon>Bacilli</taxon>
        <taxon>Bacillales</taxon>
        <taxon>Bacillaceae</taxon>
        <taxon>Mesobacillus</taxon>
    </lineage>
</organism>
<dbReference type="InterPro" id="IPR051793">
    <property type="entry name" value="NADH:flavin_oxidoreductase"/>
</dbReference>
<dbReference type="AlphaFoldDB" id="A0A0A8X746"/>
<dbReference type="PANTHER" id="PTHR42917:SF2">
    <property type="entry name" value="2,4-DIENOYL-COA REDUCTASE [(2E)-ENOYL-COA-PRODUCING]"/>
    <property type="match status" value="1"/>
</dbReference>
<evidence type="ECO:0000313" key="12">
    <source>
        <dbReference type="EMBL" id="GAM15753.1"/>
    </source>
</evidence>
<dbReference type="InterPro" id="IPR001155">
    <property type="entry name" value="OxRdtase_FMN_N"/>
</dbReference>
<keyword evidence="8" id="KW-0408">Iron</keyword>
<feature type="domain" description="FAD/NAD(P)-binding" evidence="11">
    <location>
        <begin position="381"/>
        <end position="627"/>
    </location>
</feature>
<gene>
    <name evidence="12" type="ORF">SAMD00020551_3911</name>
</gene>
<dbReference type="SUPFAM" id="SSF51905">
    <property type="entry name" value="FAD/NAD(P)-binding domain"/>
    <property type="match status" value="1"/>
</dbReference>
<keyword evidence="6" id="KW-0479">Metal-binding</keyword>
<dbReference type="GO" id="GO:0046872">
    <property type="term" value="F:metal ion binding"/>
    <property type="evidence" value="ECO:0007669"/>
    <property type="project" value="UniProtKB-KW"/>
</dbReference>
<dbReference type="RefSeq" id="WP_052442233.1">
    <property type="nucleotide sequence ID" value="NZ_BASE01000091.1"/>
</dbReference>
<keyword evidence="7 12" id="KW-0560">Oxidoreductase</keyword>
<dbReference type="PANTHER" id="PTHR42917">
    <property type="entry name" value="2,4-DIENOYL-COA REDUCTASE"/>
    <property type="match status" value="1"/>
</dbReference>
<dbReference type="PRINTS" id="PR00469">
    <property type="entry name" value="PNDRDTASEII"/>
</dbReference>
<dbReference type="GO" id="GO:0010181">
    <property type="term" value="F:FMN binding"/>
    <property type="evidence" value="ECO:0007669"/>
    <property type="project" value="InterPro"/>
</dbReference>
<dbReference type="InterPro" id="IPR036188">
    <property type="entry name" value="FAD/NAD-bd_sf"/>
</dbReference>
<evidence type="ECO:0000256" key="1">
    <source>
        <dbReference type="ARBA" id="ARBA00001917"/>
    </source>
</evidence>
<dbReference type="EMBL" id="BASE01000091">
    <property type="protein sequence ID" value="GAM15753.1"/>
    <property type="molecule type" value="Genomic_DNA"/>
</dbReference>
<comment type="cofactor">
    <cofactor evidence="1">
        <name>FMN</name>
        <dbReference type="ChEBI" id="CHEBI:58210"/>
    </cofactor>
</comment>
<dbReference type="InterPro" id="IPR023753">
    <property type="entry name" value="FAD/NAD-binding_dom"/>
</dbReference>
<evidence type="ECO:0000256" key="6">
    <source>
        <dbReference type="ARBA" id="ARBA00022723"/>
    </source>
</evidence>
<comment type="similarity">
    <text evidence="3">In the N-terminal section; belongs to the NADH:flavin oxidoreductase/NADH oxidase family.</text>
</comment>
<evidence type="ECO:0000256" key="8">
    <source>
        <dbReference type="ARBA" id="ARBA00023004"/>
    </source>
</evidence>
<evidence type="ECO:0000259" key="10">
    <source>
        <dbReference type="Pfam" id="PF00724"/>
    </source>
</evidence>
<evidence type="ECO:0000256" key="3">
    <source>
        <dbReference type="ARBA" id="ARBA00011048"/>
    </source>
</evidence>
<evidence type="ECO:0000256" key="2">
    <source>
        <dbReference type="ARBA" id="ARBA00001966"/>
    </source>
</evidence>
<comment type="cofactor">
    <cofactor evidence="2">
        <name>[4Fe-4S] cluster</name>
        <dbReference type="ChEBI" id="CHEBI:49883"/>
    </cofactor>
</comment>
<dbReference type="GO" id="GO:0008670">
    <property type="term" value="F:2,4-dienoyl-CoA reductase (NADPH) activity"/>
    <property type="evidence" value="ECO:0007669"/>
    <property type="project" value="UniProtKB-EC"/>
</dbReference>
<dbReference type="Gene3D" id="3.40.50.720">
    <property type="entry name" value="NAD(P)-binding Rossmann-like Domain"/>
    <property type="match status" value="1"/>
</dbReference>
<keyword evidence="9" id="KW-0411">Iron-sulfur</keyword>
<name>A0A0A8X746_MESS1</name>
<keyword evidence="4" id="KW-0285">Flavoprotein</keyword>
<dbReference type="GO" id="GO:0051536">
    <property type="term" value="F:iron-sulfur cluster binding"/>
    <property type="evidence" value="ECO:0007669"/>
    <property type="project" value="UniProtKB-KW"/>
</dbReference>
<feature type="domain" description="NADH:flavin oxidoreductase/NADH oxidase N-terminal" evidence="10">
    <location>
        <begin position="11"/>
        <end position="339"/>
    </location>
</feature>
<dbReference type="EC" id="1.3.1.34" evidence="12"/>
<evidence type="ECO:0000313" key="13">
    <source>
        <dbReference type="Proteomes" id="UP000031014"/>
    </source>
</evidence>
<evidence type="ECO:0000259" key="11">
    <source>
        <dbReference type="Pfam" id="PF07992"/>
    </source>
</evidence>